<evidence type="ECO:0000259" key="6">
    <source>
        <dbReference type="PROSITE" id="PS50018"/>
    </source>
</evidence>
<dbReference type="PRINTS" id="PR00401">
    <property type="entry name" value="SH2DOMAIN"/>
</dbReference>
<dbReference type="InterPro" id="IPR036860">
    <property type="entry name" value="SH2_dom_sf"/>
</dbReference>
<evidence type="ECO:0000313" key="7">
    <source>
        <dbReference type="EMBL" id="CAF0799499.1"/>
    </source>
</evidence>
<dbReference type="Pfam" id="PF00169">
    <property type="entry name" value="PH"/>
    <property type="match status" value="1"/>
</dbReference>
<dbReference type="CDD" id="cd04519">
    <property type="entry name" value="RasGAP"/>
    <property type="match status" value="1"/>
</dbReference>
<proteinExistence type="predicted"/>
<dbReference type="GO" id="GO:0035591">
    <property type="term" value="F:signaling adaptor activity"/>
    <property type="evidence" value="ECO:0007669"/>
    <property type="project" value="TreeGrafter"/>
</dbReference>
<dbReference type="SUPFAM" id="SSF50729">
    <property type="entry name" value="PH domain-like"/>
    <property type="match status" value="1"/>
</dbReference>
<feature type="domain" description="SH2" evidence="4">
    <location>
        <begin position="17"/>
        <end position="107"/>
    </location>
</feature>
<evidence type="ECO:0000313" key="8">
    <source>
        <dbReference type="EMBL" id="CAF3582744.1"/>
    </source>
</evidence>
<keyword evidence="2 3" id="KW-0727">SH2 domain</keyword>
<dbReference type="PANTHER" id="PTHR19969:SF19">
    <property type="entry name" value="SH2 DOMAIN-CONTAINING PROTEIN"/>
    <property type="match status" value="1"/>
</dbReference>
<dbReference type="InterPro" id="IPR051184">
    <property type="entry name" value="Tyrosine-phos_adapter"/>
</dbReference>
<dbReference type="InterPro" id="IPR001849">
    <property type="entry name" value="PH_domain"/>
</dbReference>
<accession>A0A8S2H5X9</accession>
<evidence type="ECO:0008006" key="10">
    <source>
        <dbReference type="Google" id="ProtNLM"/>
    </source>
</evidence>
<dbReference type="InterPro" id="IPR011993">
    <property type="entry name" value="PH-like_dom_sf"/>
</dbReference>
<evidence type="ECO:0000256" key="2">
    <source>
        <dbReference type="ARBA" id="ARBA00022999"/>
    </source>
</evidence>
<evidence type="ECO:0000259" key="5">
    <source>
        <dbReference type="PROSITE" id="PS50003"/>
    </source>
</evidence>
<dbReference type="Proteomes" id="UP000677228">
    <property type="component" value="Unassembled WGS sequence"/>
</dbReference>
<dbReference type="PROSITE" id="PS50001">
    <property type="entry name" value="SH2"/>
    <property type="match status" value="2"/>
</dbReference>
<organism evidence="8 9">
    <name type="scientific">Didymodactylos carnosus</name>
    <dbReference type="NCBI Taxonomy" id="1234261"/>
    <lineage>
        <taxon>Eukaryota</taxon>
        <taxon>Metazoa</taxon>
        <taxon>Spiralia</taxon>
        <taxon>Gnathifera</taxon>
        <taxon>Rotifera</taxon>
        <taxon>Eurotatoria</taxon>
        <taxon>Bdelloidea</taxon>
        <taxon>Philodinida</taxon>
        <taxon>Philodinidae</taxon>
        <taxon>Didymodactylos</taxon>
    </lineage>
</organism>
<dbReference type="PROSITE" id="PS50003">
    <property type="entry name" value="PH_DOMAIN"/>
    <property type="match status" value="1"/>
</dbReference>
<dbReference type="SMART" id="SM00252">
    <property type="entry name" value="SH2"/>
    <property type="match status" value="2"/>
</dbReference>
<evidence type="ECO:0000256" key="1">
    <source>
        <dbReference type="ARBA" id="ARBA00022468"/>
    </source>
</evidence>
<dbReference type="InterPro" id="IPR008936">
    <property type="entry name" value="Rho_GTPase_activation_prot"/>
</dbReference>
<dbReference type="GO" id="GO:0005737">
    <property type="term" value="C:cytoplasm"/>
    <property type="evidence" value="ECO:0007669"/>
    <property type="project" value="TreeGrafter"/>
</dbReference>
<evidence type="ECO:0000256" key="3">
    <source>
        <dbReference type="PROSITE-ProRule" id="PRU00191"/>
    </source>
</evidence>
<keyword evidence="1" id="KW-0343">GTPase activation</keyword>
<dbReference type="PROSITE" id="PS50018">
    <property type="entry name" value="RAS_GTPASE_ACTIV_2"/>
    <property type="match status" value="1"/>
</dbReference>
<dbReference type="EMBL" id="CAJOBA010001213">
    <property type="protein sequence ID" value="CAF3582744.1"/>
    <property type="molecule type" value="Genomic_DNA"/>
</dbReference>
<dbReference type="SMART" id="SM00323">
    <property type="entry name" value="RasGAP"/>
    <property type="match status" value="1"/>
</dbReference>
<dbReference type="GO" id="GO:0030971">
    <property type="term" value="F:receptor tyrosine kinase binding"/>
    <property type="evidence" value="ECO:0007669"/>
    <property type="project" value="TreeGrafter"/>
</dbReference>
<evidence type="ECO:0000259" key="4">
    <source>
        <dbReference type="PROSITE" id="PS50001"/>
    </source>
</evidence>
<dbReference type="InterPro" id="IPR001936">
    <property type="entry name" value="RasGAP_dom"/>
</dbReference>
<dbReference type="Gene3D" id="1.10.506.10">
    <property type="entry name" value="GTPase Activation - p120gap, domain 1"/>
    <property type="match status" value="2"/>
</dbReference>
<dbReference type="EMBL" id="CAJNOK010001213">
    <property type="protein sequence ID" value="CAF0799499.1"/>
    <property type="molecule type" value="Genomic_DNA"/>
</dbReference>
<evidence type="ECO:0000313" key="9">
    <source>
        <dbReference type="Proteomes" id="UP000682733"/>
    </source>
</evidence>
<dbReference type="GO" id="GO:0005096">
    <property type="term" value="F:GTPase activator activity"/>
    <property type="evidence" value="ECO:0007669"/>
    <property type="project" value="UniProtKB-KW"/>
</dbReference>
<feature type="domain" description="PH" evidence="5">
    <location>
        <begin position="296"/>
        <end position="398"/>
    </location>
</feature>
<feature type="domain" description="Ras-GAP" evidence="6">
    <location>
        <begin position="591"/>
        <end position="768"/>
    </location>
</feature>
<dbReference type="GO" id="GO:0007167">
    <property type="term" value="P:enzyme-linked receptor protein signaling pathway"/>
    <property type="evidence" value="ECO:0007669"/>
    <property type="project" value="TreeGrafter"/>
</dbReference>
<dbReference type="Pfam" id="PF00017">
    <property type="entry name" value="SH2"/>
    <property type="match status" value="2"/>
</dbReference>
<name>A0A8S2H5X9_9BILA</name>
<gene>
    <name evidence="7" type="ORF">OVA965_LOCUS4569</name>
    <name evidence="8" type="ORF">TMI583_LOCUS4567</name>
</gene>
<dbReference type="PANTHER" id="PTHR19969">
    <property type="entry name" value="SH2-SH3 ADAPTOR PROTEIN-RELATED"/>
    <property type="match status" value="1"/>
</dbReference>
<reference evidence="8" key="1">
    <citation type="submission" date="2021-02" db="EMBL/GenBank/DDBJ databases">
        <authorList>
            <person name="Nowell W R."/>
        </authorList>
    </citation>
    <scope>NUCLEOTIDE SEQUENCE</scope>
</reference>
<sequence>MSEKIVLDKTGPTYKCWYHGRLNRCEAEERLTNTLRGSYLVRESEQNPGTYSLSYKGNDEQISHFKISTMCGEYHFGGRQFDSLQTLIGYYSYLVDIIHGERLLYPVKPANDIELNPICVALKAQKKTTEDADNLHVEVGDHLSIEHCISDDYYWCRSLKTQTCGVVNKQILFQKPNNCGDSKNNGYQSNINKDESMLRLSKGPDGSYLILPSSTYFGDSTLFVHINKQMHRFRIKHLQITNKYSFGGRLFDSIQHIIERYKIEPIVDNYCLKQQIKPVMSNFVYSNIIVHGKNDATIHNGYMLKYVAKTKKLKQFYFILNENEKRLLYFDSDKKITPVGLIDLFCSTIYPLDETVYSRPYGFQLSVKTNDLHTLHQFFCDSKETYMSWLKSLSCLCSLATSCLYHTMSSLSSCYYLSRLSIRIIECRPKIESGDCFLCLNDILIAKTSTTNPSQTFLFDKIPLVKQQSAKLSLIFTTQSSDLTLKEELSRFNLDLPFSPINQFLSFDQWYHSTSTSLTVPSTDAECCSKLILSKPHLPLSKISVRLRLRYLKHFYNPFILNLYRELFFQSSFLTIPSVLLNNLCHNLDIERKEFAQTFLKLLSSQHQQSLGNYLKQLAKYEIEQTADKICLFRSNSLFTLLIDTYLHSTSSQYGQLILQESITILEENNCLLSENKQLLMVLIKLMLSNFDLYLNFLSRQIRIIFAYLFTQAKIKYPQDKYLPYRTITNLLILRFLGPLLLNKPQQQQDNLHSSLIYLTKMLNTIASLNFNTNKPLSPSQPLDAELNIFLSEQKDVLIQFIDNLIQIDDDPSDLDKIEENDDLVYDYVYFYHLCLQKKQFILTDNENDLQEKDKRQFESNLNQITKTLDNN</sequence>
<feature type="domain" description="SH2" evidence="4">
    <location>
        <begin position="186"/>
        <end position="279"/>
    </location>
</feature>
<dbReference type="SMART" id="SM00233">
    <property type="entry name" value="PH"/>
    <property type="match status" value="1"/>
</dbReference>
<dbReference type="Gene3D" id="2.30.29.30">
    <property type="entry name" value="Pleckstrin-homology domain (PH domain)/Phosphotyrosine-binding domain (PTB)"/>
    <property type="match status" value="1"/>
</dbReference>
<dbReference type="Proteomes" id="UP000682733">
    <property type="component" value="Unassembled WGS sequence"/>
</dbReference>
<dbReference type="Gene3D" id="3.30.505.10">
    <property type="entry name" value="SH2 domain"/>
    <property type="match status" value="2"/>
</dbReference>
<comment type="caution">
    <text evidence="8">The sequence shown here is derived from an EMBL/GenBank/DDBJ whole genome shotgun (WGS) entry which is preliminary data.</text>
</comment>
<dbReference type="InterPro" id="IPR000980">
    <property type="entry name" value="SH2"/>
</dbReference>
<dbReference type="AlphaFoldDB" id="A0A8S2H5X9"/>
<protein>
    <recommendedName>
        <fullName evidence="10">Ras GTPase-activating protein</fullName>
    </recommendedName>
</protein>
<dbReference type="GO" id="GO:0016477">
    <property type="term" value="P:cell migration"/>
    <property type="evidence" value="ECO:0007669"/>
    <property type="project" value="TreeGrafter"/>
</dbReference>
<dbReference type="SUPFAM" id="SSF48350">
    <property type="entry name" value="GTPase activation domain, GAP"/>
    <property type="match status" value="1"/>
</dbReference>
<dbReference type="SUPFAM" id="SSF55550">
    <property type="entry name" value="SH2 domain"/>
    <property type="match status" value="2"/>
</dbReference>